<evidence type="ECO:0000313" key="7">
    <source>
        <dbReference type="Proteomes" id="UP000286680"/>
    </source>
</evidence>
<dbReference type="AlphaFoldDB" id="A0AA94EFI5"/>
<evidence type="ECO:0000256" key="1">
    <source>
        <dbReference type="ARBA" id="ARBA00006594"/>
    </source>
</evidence>
<dbReference type="InterPro" id="IPR001091">
    <property type="entry name" value="RM_Methyltransferase"/>
</dbReference>
<dbReference type="Gene3D" id="3.40.50.150">
    <property type="entry name" value="Vaccinia Virus protein VP39"/>
    <property type="match status" value="1"/>
</dbReference>
<dbReference type="SUPFAM" id="SSF53335">
    <property type="entry name" value="S-adenosyl-L-methionine-dependent methyltransferases"/>
    <property type="match status" value="1"/>
</dbReference>
<sequence length="1126" mass="129515">MANATELKSKFTEVLKSMFQLDQPELDFGLYRIMHAKADRINRFLETELAQQIDAVFEDADQANQNQVIEAAKQKLITQLGYSAFDENDELAEHFKTVPAAKDYLNAVEKAKATKGNLSERAVIYDHLIRFFKRYYDGGDFMSRRYHVAENKSRAAVYAVPYDGSEVYLHWANKDQYYIKTTESFNLYSFDISEAAKKHAESFGQSAKTGLLNFEEATQLANKRIHFKLVDAAQGEHNNNKESEKRQFFIRAEQPVALNDEGELEVYFEFRVATKADTITAEREKQLKTRFGASKKGDLPNLYITQVIQDELSAMQSQAGTEDFITFAQILAPTDKVKQRPLITKYINNYTSKNTMDYFIHKDLGGFLQRELDFYIKNEIMRLDDIEQASEANYARLLKQIKTLRSVAKDIIKFLAQIENFQKKLWLKKKFVTETNYCITLDRLACHTDLLETALSNDAQRKEWVDLFGIDLKEMDKLREQGADKLFNDERFSKLIIDTKFYLPAYRDDLLSRITLLDDKVDGIMIHSENFQAINALTNKLESSVSCIYIDPPYNSPSSQIAYKNEYKHSSWMSLMENRLSSARKLQDEKCSVIVAIDENEANGLERLMYELFPQFEVVKIAIQHNKKGIQGNHFSYSSEFGIFAIPPERKKLNRAILPESEWEYSNLRNWGGESLRADGKTCFYPILVKNGRIVGFGDVCEDSYSPVSANILRENGIIEIYPIDEQGIERKWRYSRDTVQSISSLLKVDKARNGDLSIKKAKNDSQFKTMWYDSKYNAGDYGTSILTNMGIDKSLFDFPKSLYTVRDSIFAASDTSGYVLDYFAGSGTTGHAVIRLNKEDNGNRRFVLVEMGNYFDAVTKPRVQKAIYAEGWKDGRPIFDKEGKAGGVSQCFKYLRLEQYEDTLNNLVDGNSYNPESVPKDFMLSYLLEAETAESPSLLNLEQFSNPRNYKLQIKKPNSDQSSPQVIDLVETFNWLIGLHVEKLDKWRAYDCEFEREQDPELPQDQNTRLKVSQMTEANAYAEDAPIYQIRVVEGWVRRIPGNDELRDKVLVIWRNLSDDPEKDSAFLEALLDSEKADIGKIIESDSQFDKIYINGPHGLQLRGSAKTRLLSLEDTFMTKMWEDA</sequence>
<accession>A0AA94EFI5</accession>
<reference evidence="7" key="1">
    <citation type="journal article" date="2018" name="Front. Microbiol.">
        <title>Genome-Based Analysis Reveals the Taxonomy and Diversity of the Family Idiomarinaceae.</title>
        <authorList>
            <person name="Liu Y."/>
            <person name="Lai Q."/>
            <person name="Shao Z."/>
        </authorList>
    </citation>
    <scope>NUCLEOTIDE SEQUENCE [LARGE SCALE GENOMIC DNA]</scope>
    <source>
        <strain evidence="7">SN-14</strain>
    </source>
</reference>
<dbReference type="EMBL" id="PIPS01000001">
    <property type="protein sequence ID" value="RUO44531.1"/>
    <property type="molecule type" value="Genomic_DNA"/>
</dbReference>
<gene>
    <name evidence="6" type="ORF">CWE23_00335</name>
</gene>
<organism evidence="6 7">
    <name type="scientific">Idiomarina aquatica</name>
    <dbReference type="NCBI Taxonomy" id="1327752"/>
    <lineage>
        <taxon>Bacteria</taxon>
        <taxon>Pseudomonadati</taxon>
        <taxon>Pseudomonadota</taxon>
        <taxon>Gammaproteobacteria</taxon>
        <taxon>Alteromonadales</taxon>
        <taxon>Idiomarinaceae</taxon>
        <taxon>Idiomarina</taxon>
    </lineage>
</organism>
<dbReference type="Pfam" id="PF01555">
    <property type="entry name" value="N6_N4_Mtase"/>
    <property type="match status" value="1"/>
</dbReference>
<dbReference type="InterPro" id="IPR029063">
    <property type="entry name" value="SAM-dependent_MTases_sf"/>
</dbReference>
<dbReference type="InterPro" id="IPR002052">
    <property type="entry name" value="DNA_methylase_N6_adenine_CS"/>
</dbReference>
<keyword evidence="4" id="KW-0949">S-adenosyl-L-methionine</keyword>
<comment type="similarity">
    <text evidence="1">Belongs to the N(4)/N(6)-methyltransferase family.</text>
</comment>
<name>A0AA94EFI5_9GAMM</name>
<dbReference type="GO" id="GO:0003677">
    <property type="term" value="F:DNA binding"/>
    <property type="evidence" value="ECO:0007669"/>
    <property type="project" value="InterPro"/>
</dbReference>
<dbReference type="PRINTS" id="PR00508">
    <property type="entry name" value="S21N4MTFRASE"/>
</dbReference>
<evidence type="ECO:0000313" key="6">
    <source>
        <dbReference type="EMBL" id="RUO44531.1"/>
    </source>
</evidence>
<evidence type="ECO:0000256" key="4">
    <source>
        <dbReference type="ARBA" id="ARBA00022691"/>
    </source>
</evidence>
<evidence type="ECO:0000259" key="5">
    <source>
        <dbReference type="Pfam" id="PF01555"/>
    </source>
</evidence>
<dbReference type="InterPro" id="IPR002941">
    <property type="entry name" value="DNA_methylase_N4/N6"/>
</dbReference>
<keyword evidence="2 6" id="KW-0489">Methyltransferase</keyword>
<evidence type="ECO:0000256" key="3">
    <source>
        <dbReference type="ARBA" id="ARBA00022679"/>
    </source>
</evidence>
<protein>
    <submittedName>
        <fullName evidence="6">DNA methyltransferase</fullName>
    </submittedName>
</protein>
<keyword evidence="7" id="KW-1185">Reference proteome</keyword>
<keyword evidence="3" id="KW-0808">Transferase</keyword>
<dbReference type="Proteomes" id="UP000286680">
    <property type="component" value="Unassembled WGS sequence"/>
</dbReference>
<dbReference type="PROSITE" id="PS00092">
    <property type="entry name" value="N6_MTASE"/>
    <property type="match status" value="1"/>
</dbReference>
<dbReference type="RefSeq" id="WP_126819090.1">
    <property type="nucleotide sequence ID" value="NZ_PIPS01000001.1"/>
</dbReference>
<dbReference type="GO" id="GO:0008170">
    <property type="term" value="F:N-methyltransferase activity"/>
    <property type="evidence" value="ECO:0007669"/>
    <property type="project" value="InterPro"/>
</dbReference>
<proteinExistence type="inferred from homology"/>
<feature type="domain" description="DNA methylase N-4/N-6" evidence="5">
    <location>
        <begin position="545"/>
        <end position="854"/>
    </location>
</feature>
<evidence type="ECO:0000256" key="2">
    <source>
        <dbReference type="ARBA" id="ARBA00022603"/>
    </source>
</evidence>
<dbReference type="GO" id="GO:0032259">
    <property type="term" value="P:methylation"/>
    <property type="evidence" value="ECO:0007669"/>
    <property type="project" value="UniProtKB-KW"/>
</dbReference>
<comment type="caution">
    <text evidence="6">The sequence shown here is derived from an EMBL/GenBank/DDBJ whole genome shotgun (WGS) entry which is preliminary data.</text>
</comment>